<dbReference type="HOGENOM" id="CLU_2899435_0_0_11"/>
<feature type="compositionally biased region" description="Basic and acidic residues" evidence="1">
    <location>
        <begin position="34"/>
        <end position="62"/>
    </location>
</feature>
<protein>
    <submittedName>
        <fullName evidence="2">Uncharacterized protein</fullName>
    </submittedName>
</protein>
<name>R4MCV1_MYCTX</name>
<dbReference type="EMBL" id="CP005386">
    <property type="protein sequence ID" value="AGL28715.1"/>
    <property type="molecule type" value="Genomic_DNA"/>
</dbReference>
<feature type="compositionally biased region" description="Basic and acidic residues" evidence="1">
    <location>
        <begin position="14"/>
        <end position="27"/>
    </location>
</feature>
<dbReference type="Proteomes" id="UP000013548">
    <property type="component" value="Chromosome"/>
</dbReference>
<feature type="compositionally biased region" description="Low complexity" evidence="1">
    <location>
        <begin position="1"/>
        <end position="11"/>
    </location>
</feature>
<dbReference type="BioCyc" id="MTUB1310114:G13A2-3298-MONOMER"/>
<proteinExistence type="predicted"/>
<gene>
    <name evidence="2" type="ORF">J113_22845</name>
</gene>
<evidence type="ECO:0000256" key="1">
    <source>
        <dbReference type="SAM" id="MobiDB-lite"/>
    </source>
</evidence>
<evidence type="ECO:0000313" key="2">
    <source>
        <dbReference type="EMBL" id="AGL28715.1"/>
    </source>
</evidence>
<dbReference type="AlphaFoldDB" id="R4MCV1"/>
<reference evidence="2 3" key="1">
    <citation type="journal article" date="2013" name="Genome Announc.">
        <title>Whole-Genome Sequences of Four Clinical Isolates of Mycobacterium tuberculosis from Tamil Nadu, South India.</title>
        <authorList>
            <person name="Narayanan S."/>
            <person name="Deshpande U."/>
        </authorList>
    </citation>
    <scope>NUCLEOTIDE SEQUENCE [LARGE SCALE GENOMIC DNA]</scope>
    <source>
        <strain evidence="2 3">CAS/NITR204</strain>
    </source>
</reference>
<feature type="region of interest" description="Disordered" evidence="1">
    <location>
        <begin position="1"/>
        <end position="62"/>
    </location>
</feature>
<organism evidence="2 3">
    <name type="scientific">Mycobacterium tuberculosis CAS/NITR204</name>
    <dbReference type="NCBI Taxonomy" id="1310114"/>
    <lineage>
        <taxon>Bacteria</taxon>
        <taxon>Bacillati</taxon>
        <taxon>Actinomycetota</taxon>
        <taxon>Actinomycetes</taxon>
        <taxon>Mycobacteriales</taxon>
        <taxon>Mycobacteriaceae</taxon>
        <taxon>Mycobacterium</taxon>
        <taxon>Mycobacterium tuberculosis complex</taxon>
    </lineage>
</organism>
<sequence length="62" mass="6903">MITATTTTVTTRGRAADLNRRPTDRPGDNAAYDGGDHTGDYRGPGGDRDPQRKWQRNKEDDK</sequence>
<evidence type="ECO:0000313" key="3">
    <source>
        <dbReference type="Proteomes" id="UP000013548"/>
    </source>
</evidence>
<accession>R4MCV1</accession>
<dbReference type="KEGG" id="mtuc:J113_22845"/>